<dbReference type="EMBL" id="JAINWA010000003">
    <property type="protein sequence ID" value="MCD1654995.1"/>
    <property type="molecule type" value="Genomic_DNA"/>
</dbReference>
<comment type="caution">
    <text evidence="2">The sequence shown here is derived from an EMBL/GenBank/DDBJ whole genome shotgun (WGS) entry which is preliminary data.</text>
</comment>
<dbReference type="Pfam" id="PF04463">
    <property type="entry name" value="2-thiour_desulf"/>
    <property type="match status" value="1"/>
</dbReference>
<name>A0AAE3EHB0_9SPIR</name>
<evidence type="ECO:0000256" key="1">
    <source>
        <dbReference type="SAM" id="MobiDB-lite"/>
    </source>
</evidence>
<dbReference type="Proteomes" id="UP001198163">
    <property type="component" value="Unassembled WGS sequence"/>
</dbReference>
<accession>A0AAE3EHB0</accession>
<protein>
    <submittedName>
        <fullName evidence="2">DUF523 domain-containing protein</fullName>
    </submittedName>
</protein>
<organism evidence="2 3">
    <name type="scientific">Teretinema zuelzerae</name>
    <dbReference type="NCBI Taxonomy" id="156"/>
    <lineage>
        <taxon>Bacteria</taxon>
        <taxon>Pseudomonadati</taxon>
        <taxon>Spirochaetota</taxon>
        <taxon>Spirochaetia</taxon>
        <taxon>Spirochaetales</taxon>
        <taxon>Treponemataceae</taxon>
        <taxon>Teretinema</taxon>
    </lineage>
</organism>
<dbReference type="RefSeq" id="WP_230755712.1">
    <property type="nucleotide sequence ID" value="NZ_JAINWA010000003.1"/>
</dbReference>
<reference evidence="2" key="1">
    <citation type="submission" date="2021-08" db="EMBL/GenBank/DDBJ databases">
        <title>Comparative analyses of Brucepasteria parasyntrophica and Teretinema zuelzerae.</title>
        <authorList>
            <person name="Song Y."/>
            <person name="Brune A."/>
        </authorList>
    </citation>
    <scope>NUCLEOTIDE SEQUENCE</scope>
    <source>
        <strain evidence="2">DSM 1903</strain>
    </source>
</reference>
<feature type="region of interest" description="Disordered" evidence="1">
    <location>
        <begin position="308"/>
        <end position="336"/>
    </location>
</feature>
<dbReference type="PANTHER" id="PTHR30087">
    <property type="entry name" value="INNER MEMBRANE PROTEIN"/>
    <property type="match status" value="1"/>
</dbReference>
<gene>
    <name evidence="2" type="ORF">K7J14_09815</name>
</gene>
<evidence type="ECO:0000313" key="3">
    <source>
        <dbReference type="Proteomes" id="UP001198163"/>
    </source>
</evidence>
<evidence type="ECO:0000313" key="2">
    <source>
        <dbReference type="EMBL" id="MCD1654995.1"/>
    </source>
</evidence>
<dbReference type="InterPro" id="IPR007553">
    <property type="entry name" value="2-thiour_desulf"/>
</dbReference>
<sequence length="336" mass="37318">MEPLIDEKIQIGISACQFGAPVRYNGKGLDSTRFIGRERGDFVWHPVCPEAMSGLGVPRSPVSLRGGNGDDFWKGTASLKTRGGRDVGSEMKAGCAACLDTLVRGGVKVFVFMEGSPSCGVYRTSLKNKRLGHPPGIFGSLLLSRGFFLIPAQDMQSPLRWWDWRRRMFAWVWLESRDFSDQKTGPSVVVESWHVLKFLCQELSRSKADGIGRRIAAVNTLDAAARESLKTEVLDLLRTPSEPRKIKQSLWKNYVFLRKRFALENQSVLMPTDERGVLAVARECLSLEILASREGVLFGSSPVRYRRRDEAASSGADEADPEATEFSGDVPESVED</sequence>
<dbReference type="PANTHER" id="PTHR30087:SF0">
    <property type="entry name" value="INNER MEMBRANE PROTEIN"/>
    <property type="match status" value="1"/>
</dbReference>
<keyword evidence="3" id="KW-1185">Reference proteome</keyword>
<proteinExistence type="predicted"/>
<dbReference type="AlphaFoldDB" id="A0AAE3EHB0"/>